<protein>
    <submittedName>
        <fullName evidence="5">HTH-type transcriptional regulator MhqR</fullName>
    </submittedName>
    <submittedName>
        <fullName evidence="6">MarR family transcriptional regulator, 2-MHQ and catechol-resistance regulon repressor</fullName>
    </submittedName>
</protein>
<dbReference type="Proteomes" id="UP000199139">
    <property type="component" value="Unassembled WGS sequence"/>
</dbReference>
<keyword evidence="3" id="KW-0804">Transcription</keyword>
<reference evidence="5 8" key="2">
    <citation type="submission" date="2019-07" db="EMBL/GenBank/DDBJ databases">
        <title>Whole genome shotgun sequence of Halolactibacillus miurensis NBRC 100873.</title>
        <authorList>
            <person name="Hosoyama A."/>
            <person name="Uohara A."/>
            <person name="Ohji S."/>
            <person name="Ichikawa N."/>
        </authorList>
    </citation>
    <scope>NUCLEOTIDE SEQUENCE [LARGE SCALE GENOMIC DNA]</scope>
    <source>
        <strain evidence="5 8">NBRC 100873</strain>
    </source>
</reference>
<dbReference type="PRINTS" id="PR00598">
    <property type="entry name" value="HTHMARR"/>
</dbReference>
<dbReference type="OrthoDB" id="9799747at2"/>
<dbReference type="PANTHER" id="PTHR42756">
    <property type="entry name" value="TRANSCRIPTIONAL REGULATOR, MARR"/>
    <property type="match status" value="1"/>
</dbReference>
<dbReference type="Proteomes" id="UP000321773">
    <property type="component" value="Unassembled WGS sequence"/>
</dbReference>
<proteinExistence type="predicted"/>
<evidence type="ECO:0000313" key="6">
    <source>
        <dbReference type="EMBL" id="SFS77393.1"/>
    </source>
</evidence>
<dbReference type="GO" id="GO:0003700">
    <property type="term" value="F:DNA-binding transcription factor activity"/>
    <property type="evidence" value="ECO:0007669"/>
    <property type="project" value="InterPro"/>
</dbReference>
<evidence type="ECO:0000313" key="5">
    <source>
        <dbReference type="EMBL" id="GEM04036.1"/>
    </source>
</evidence>
<dbReference type="GO" id="GO:0003677">
    <property type="term" value="F:DNA binding"/>
    <property type="evidence" value="ECO:0007669"/>
    <property type="project" value="UniProtKB-KW"/>
</dbReference>
<evidence type="ECO:0000313" key="7">
    <source>
        <dbReference type="Proteomes" id="UP000199139"/>
    </source>
</evidence>
<dbReference type="Pfam" id="PF01047">
    <property type="entry name" value="MarR"/>
    <property type="match status" value="1"/>
</dbReference>
<dbReference type="SMART" id="SM00347">
    <property type="entry name" value="HTH_MARR"/>
    <property type="match status" value="1"/>
</dbReference>
<dbReference type="InterPro" id="IPR023187">
    <property type="entry name" value="Tscrpt_reg_MarR-type_CS"/>
</dbReference>
<evidence type="ECO:0000256" key="1">
    <source>
        <dbReference type="ARBA" id="ARBA00023015"/>
    </source>
</evidence>
<reference evidence="6 7" key="1">
    <citation type="submission" date="2016-10" db="EMBL/GenBank/DDBJ databases">
        <authorList>
            <person name="de Groot N.N."/>
        </authorList>
    </citation>
    <scope>NUCLEOTIDE SEQUENCE [LARGE SCALE GENOMIC DNA]</scope>
    <source>
        <strain evidence="6 7">DSM 17074</strain>
    </source>
</reference>
<accession>A0A1I6SKC3</accession>
<evidence type="ECO:0000313" key="8">
    <source>
        <dbReference type="Proteomes" id="UP000321773"/>
    </source>
</evidence>
<keyword evidence="8" id="KW-1185">Reference proteome</keyword>
<dbReference type="Gene3D" id="1.10.10.10">
    <property type="entry name" value="Winged helix-like DNA-binding domain superfamily/Winged helix DNA-binding domain"/>
    <property type="match status" value="1"/>
</dbReference>
<dbReference type="PANTHER" id="PTHR42756:SF1">
    <property type="entry name" value="TRANSCRIPTIONAL REPRESSOR OF EMRAB OPERON"/>
    <property type="match status" value="1"/>
</dbReference>
<sequence length="159" mass="17961">MTQDKHEYEKKKQDPSLKLFVVLSKAYRAVSDQVADDIRSKGLNTTDFGVLELLYHSGDQPLQKIGDKILLASGSITYVVDKLEKKGLVKRTQSEKDRRVTYASITDAGVALLNDIFPDHWKQIEHITDGLTEEEKRQAITLLKKLGAFADQLKKESES</sequence>
<dbReference type="InterPro" id="IPR036390">
    <property type="entry name" value="WH_DNA-bd_sf"/>
</dbReference>
<dbReference type="InterPro" id="IPR000835">
    <property type="entry name" value="HTH_MarR-typ"/>
</dbReference>
<organism evidence="6 7">
    <name type="scientific">Halolactibacillus miurensis</name>
    <dbReference type="NCBI Taxonomy" id="306541"/>
    <lineage>
        <taxon>Bacteria</taxon>
        <taxon>Bacillati</taxon>
        <taxon>Bacillota</taxon>
        <taxon>Bacilli</taxon>
        <taxon>Bacillales</taxon>
        <taxon>Bacillaceae</taxon>
        <taxon>Halolactibacillus</taxon>
    </lineage>
</organism>
<evidence type="ECO:0000259" key="4">
    <source>
        <dbReference type="PROSITE" id="PS50995"/>
    </source>
</evidence>
<dbReference type="AlphaFoldDB" id="A0A1I6SKC3"/>
<dbReference type="PROSITE" id="PS01117">
    <property type="entry name" value="HTH_MARR_1"/>
    <property type="match status" value="1"/>
</dbReference>
<dbReference type="InterPro" id="IPR036388">
    <property type="entry name" value="WH-like_DNA-bd_sf"/>
</dbReference>
<dbReference type="SUPFAM" id="SSF46785">
    <property type="entry name" value="Winged helix' DNA-binding domain"/>
    <property type="match status" value="1"/>
</dbReference>
<keyword evidence="2" id="KW-0238">DNA-binding</keyword>
<dbReference type="EMBL" id="FPAI01000009">
    <property type="protein sequence ID" value="SFS77393.1"/>
    <property type="molecule type" value="Genomic_DNA"/>
</dbReference>
<evidence type="ECO:0000256" key="3">
    <source>
        <dbReference type="ARBA" id="ARBA00023163"/>
    </source>
</evidence>
<dbReference type="STRING" id="306541.SAMN05421668_109118"/>
<dbReference type="RefSeq" id="WP_062322683.1">
    <property type="nucleotide sequence ID" value="NZ_BJWJ01000008.1"/>
</dbReference>
<feature type="domain" description="HTH marR-type" evidence="4">
    <location>
        <begin position="16"/>
        <end position="148"/>
    </location>
</feature>
<keyword evidence="1" id="KW-0805">Transcription regulation</keyword>
<dbReference type="PROSITE" id="PS50995">
    <property type="entry name" value="HTH_MARR_2"/>
    <property type="match status" value="1"/>
</dbReference>
<evidence type="ECO:0000256" key="2">
    <source>
        <dbReference type="ARBA" id="ARBA00023125"/>
    </source>
</evidence>
<gene>
    <name evidence="5" type="primary">mhqR</name>
    <name evidence="5" type="ORF">HMI01_10240</name>
    <name evidence="6" type="ORF">SAMN05421668_109118</name>
</gene>
<name>A0A1I6SKC3_9BACI</name>
<dbReference type="EMBL" id="BJWJ01000008">
    <property type="protein sequence ID" value="GEM04036.1"/>
    <property type="molecule type" value="Genomic_DNA"/>
</dbReference>